<evidence type="ECO:0000256" key="1">
    <source>
        <dbReference type="ARBA" id="ARBA00001947"/>
    </source>
</evidence>
<protein>
    <submittedName>
        <fullName evidence="10">Lactamase_B domain-containing protein</fullName>
    </submittedName>
</protein>
<name>A0A183DI50_9BILA</name>
<dbReference type="OrthoDB" id="527344at2759"/>
<evidence type="ECO:0000256" key="2">
    <source>
        <dbReference type="ARBA" id="ARBA00022694"/>
    </source>
</evidence>
<dbReference type="AlphaFoldDB" id="A0A183DI50"/>
<keyword evidence="3" id="KW-0540">Nuclease</keyword>
<dbReference type="GO" id="GO:0046872">
    <property type="term" value="F:metal ion binding"/>
    <property type="evidence" value="ECO:0007669"/>
    <property type="project" value="UniProtKB-KW"/>
</dbReference>
<keyword evidence="7" id="KW-0862">Zinc</keyword>
<dbReference type="GO" id="GO:0005739">
    <property type="term" value="C:mitochondrion"/>
    <property type="evidence" value="ECO:0007669"/>
    <property type="project" value="TreeGrafter"/>
</dbReference>
<reference evidence="10" key="1">
    <citation type="submission" date="2016-06" db="UniProtKB">
        <authorList>
            <consortium name="WormBaseParasite"/>
        </authorList>
    </citation>
    <scope>IDENTIFICATION</scope>
</reference>
<comment type="cofactor">
    <cofactor evidence="1">
        <name>Zn(2+)</name>
        <dbReference type="ChEBI" id="CHEBI:29105"/>
    </cofactor>
</comment>
<evidence type="ECO:0000256" key="3">
    <source>
        <dbReference type="ARBA" id="ARBA00022722"/>
    </source>
</evidence>
<evidence type="ECO:0000256" key="4">
    <source>
        <dbReference type="ARBA" id="ARBA00022723"/>
    </source>
</evidence>
<keyword evidence="9" id="KW-1185">Reference proteome</keyword>
<dbReference type="WBParaSite" id="GPUH_0000840001-mRNA-1">
    <property type="protein sequence ID" value="GPUH_0000840001-mRNA-1"/>
    <property type="gene ID" value="GPUH_0000840001"/>
</dbReference>
<dbReference type="InterPro" id="IPR047151">
    <property type="entry name" value="RNZ2-like"/>
</dbReference>
<proteinExistence type="predicted"/>
<dbReference type="EMBL" id="UYRT01024335">
    <property type="protein sequence ID" value="VDK62333.1"/>
    <property type="molecule type" value="Genomic_DNA"/>
</dbReference>
<evidence type="ECO:0000313" key="10">
    <source>
        <dbReference type="WBParaSite" id="GPUH_0000840001-mRNA-1"/>
    </source>
</evidence>
<gene>
    <name evidence="8" type="ORF">GPUH_LOCUS8396</name>
</gene>
<evidence type="ECO:0000256" key="6">
    <source>
        <dbReference type="ARBA" id="ARBA00022801"/>
    </source>
</evidence>
<evidence type="ECO:0000313" key="9">
    <source>
        <dbReference type="Proteomes" id="UP000271098"/>
    </source>
</evidence>
<sequence>MAAKNVVLTHFSAKYAKVPPLPDYIEKAGNVTIAMDNMVVTPSTLQLTAKLIPVLREVFFKEISEITQRSIKRHMQEEALARTFVDTLGGTVQKKKLLEKLALSDPVPSANL</sequence>
<evidence type="ECO:0000256" key="5">
    <source>
        <dbReference type="ARBA" id="ARBA00022759"/>
    </source>
</evidence>
<dbReference type="PANTHER" id="PTHR12553">
    <property type="entry name" value="ZINC PHOSPHODIESTERASE ELAC PROTEIN 2"/>
    <property type="match status" value="1"/>
</dbReference>
<evidence type="ECO:0000313" key="8">
    <source>
        <dbReference type="EMBL" id="VDK62333.1"/>
    </source>
</evidence>
<organism evidence="10">
    <name type="scientific">Gongylonema pulchrum</name>
    <dbReference type="NCBI Taxonomy" id="637853"/>
    <lineage>
        <taxon>Eukaryota</taxon>
        <taxon>Metazoa</taxon>
        <taxon>Ecdysozoa</taxon>
        <taxon>Nematoda</taxon>
        <taxon>Chromadorea</taxon>
        <taxon>Rhabditida</taxon>
        <taxon>Spirurina</taxon>
        <taxon>Spiruromorpha</taxon>
        <taxon>Spiruroidea</taxon>
        <taxon>Gongylonematidae</taxon>
        <taxon>Gongylonema</taxon>
    </lineage>
</organism>
<keyword evidence="2" id="KW-0819">tRNA processing</keyword>
<dbReference type="GO" id="GO:0042781">
    <property type="term" value="F:3'-tRNA processing endoribonuclease activity"/>
    <property type="evidence" value="ECO:0007669"/>
    <property type="project" value="InterPro"/>
</dbReference>
<evidence type="ECO:0000256" key="7">
    <source>
        <dbReference type="ARBA" id="ARBA00022833"/>
    </source>
</evidence>
<keyword evidence="6" id="KW-0378">Hydrolase</keyword>
<accession>A0A183DI50</accession>
<dbReference type="GO" id="GO:1990180">
    <property type="term" value="P:mitochondrial tRNA 3'-end processing"/>
    <property type="evidence" value="ECO:0007669"/>
    <property type="project" value="TreeGrafter"/>
</dbReference>
<keyword evidence="5" id="KW-0255">Endonuclease</keyword>
<keyword evidence="4" id="KW-0479">Metal-binding</keyword>
<dbReference type="Proteomes" id="UP000271098">
    <property type="component" value="Unassembled WGS sequence"/>
</dbReference>
<dbReference type="PANTHER" id="PTHR12553:SF49">
    <property type="entry name" value="ZINC PHOSPHODIESTERASE ELAC PROTEIN 2"/>
    <property type="match status" value="1"/>
</dbReference>
<reference evidence="8 9" key="2">
    <citation type="submission" date="2018-11" db="EMBL/GenBank/DDBJ databases">
        <authorList>
            <consortium name="Pathogen Informatics"/>
        </authorList>
    </citation>
    <scope>NUCLEOTIDE SEQUENCE [LARGE SCALE GENOMIC DNA]</scope>
</reference>